<comment type="similarity">
    <text evidence="2">Belongs to the NRDE2 family.</text>
</comment>
<dbReference type="Proteomes" id="UP000015105">
    <property type="component" value="Chromosome 6D"/>
</dbReference>
<name>A0A453PPH8_AEGTS</name>
<reference evidence="4" key="3">
    <citation type="journal article" date="2017" name="Nature">
        <title>Genome sequence of the progenitor of the wheat D genome Aegilops tauschii.</title>
        <authorList>
            <person name="Luo M.C."/>
            <person name="Gu Y.Q."/>
            <person name="Puiu D."/>
            <person name="Wang H."/>
            <person name="Twardziok S.O."/>
            <person name="Deal K.R."/>
            <person name="Huo N."/>
            <person name="Zhu T."/>
            <person name="Wang L."/>
            <person name="Wang Y."/>
            <person name="McGuire P.E."/>
            <person name="Liu S."/>
            <person name="Long H."/>
            <person name="Ramasamy R.K."/>
            <person name="Rodriguez J.C."/>
            <person name="Van S.L."/>
            <person name="Yuan L."/>
            <person name="Wang Z."/>
            <person name="Xia Z."/>
            <person name="Xiao L."/>
            <person name="Anderson O.D."/>
            <person name="Ouyang S."/>
            <person name="Liang Y."/>
            <person name="Zimin A.V."/>
            <person name="Pertea G."/>
            <person name="Qi P."/>
            <person name="Bennetzen J.L."/>
            <person name="Dai X."/>
            <person name="Dawson M.W."/>
            <person name="Muller H.G."/>
            <person name="Kugler K."/>
            <person name="Rivarola-Duarte L."/>
            <person name="Spannagl M."/>
            <person name="Mayer K.F.X."/>
            <person name="Lu F.H."/>
            <person name="Bevan M.W."/>
            <person name="Leroy P."/>
            <person name="Li P."/>
            <person name="You F.M."/>
            <person name="Sun Q."/>
            <person name="Liu Z."/>
            <person name="Lyons E."/>
            <person name="Wicker T."/>
            <person name="Salzberg S.L."/>
            <person name="Devos K.M."/>
            <person name="Dvorak J."/>
        </authorList>
    </citation>
    <scope>NUCLEOTIDE SEQUENCE [LARGE SCALE GENOMIC DNA]</scope>
    <source>
        <strain evidence="4">cv. AL8/78</strain>
    </source>
</reference>
<dbReference type="GO" id="GO:0031048">
    <property type="term" value="P:regulatory ncRNA-mediated heterochromatin formation"/>
    <property type="evidence" value="ECO:0007669"/>
    <property type="project" value="TreeGrafter"/>
</dbReference>
<sequence>SNDASSGEVNDQLSRVILFEDVTEFLFSLSSEEARFSLICQFIDFYGGKISRWTSSNSSSWLDRIMSLEMISNDISEDLIAISDLANKTQNSSHCSLESLLGSMHDLSQRPGLVKFLKNAILLSLDIFPRNHILEEAVLVTTQMYTAQENTLSTPANASRALAKNLLKKDRQDLLLCGIYGRIEARHGNIDQARKIFDMALLSTEGATQDLVRKVPILYFWYAEMEISISTSRNNSDSAHRAIYILSCLGSNIKYSSFGGPISRPLVLRARQGFKEQIRSLRSAFASGCLKEESVALICCASLFESMTSGYSSGLEVIEEACPFSVQRAIPWNLKSCGCITSNCFRRI</sequence>
<evidence type="ECO:0000313" key="4">
    <source>
        <dbReference type="EnsemblPlants" id="AET6Gv20798100.10"/>
    </source>
</evidence>
<dbReference type="PANTHER" id="PTHR13471:SF0">
    <property type="entry name" value="NUCLEAR EXOSOME REGULATOR NRDE2"/>
    <property type="match status" value="1"/>
</dbReference>
<keyword evidence="3" id="KW-0539">Nucleus</keyword>
<accession>A0A453PPH8</accession>
<evidence type="ECO:0000256" key="2">
    <source>
        <dbReference type="ARBA" id="ARBA00009265"/>
    </source>
</evidence>
<dbReference type="Gene3D" id="1.25.40.10">
    <property type="entry name" value="Tetratricopeptide repeat domain"/>
    <property type="match status" value="1"/>
</dbReference>
<keyword evidence="5" id="KW-1185">Reference proteome</keyword>
<evidence type="ECO:0000313" key="5">
    <source>
        <dbReference type="Proteomes" id="UP000015105"/>
    </source>
</evidence>
<protein>
    <submittedName>
        <fullName evidence="4">Uncharacterized protein</fullName>
    </submittedName>
</protein>
<dbReference type="EnsemblPlants" id="AET6Gv20798100.10">
    <property type="protein sequence ID" value="AET6Gv20798100.10"/>
    <property type="gene ID" value="AET6Gv20798100"/>
</dbReference>
<reference evidence="4" key="5">
    <citation type="journal article" date="2021" name="G3 (Bethesda)">
        <title>Aegilops tauschii genome assembly Aet v5.0 features greater sequence contiguity and improved annotation.</title>
        <authorList>
            <person name="Wang L."/>
            <person name="Zhu T."/>
            <person name="Rodriguez J.C."/>
            <person name="Deal K.R."/>
            <person name="Dubcovsky J."/>
            <person name="McGuire P.E."/>
            <person name="Lux T."/>
            <person name="Spannagl M."/>
            <person name="Mayer K.F.X."/>
            <person name="Baldrich P."/>
            <person name="Meyers B.C."/>
            <person name="Huo N."/>
            <person name="Gu Y.Q."/>
            <person name="Zhou H."/>
            <person name="Devos K.M."/>
            <person name="Bennetzen J.L."/>
            <person name="Unver T."/>
            <person name="Budak H."/>
            <person name="Gulick P.J."/>
            <person name="Galiba G."/>
            <person name="Kalapos B."/>
            <person name="Nelson D.R."/>
            <person name="Li P."/>
            <person name="You F.M."/>
            <person name="Luo M.C."/>
            <person name="Dvorak J."/>
        </authorList>
    </citation>
    <scope>NUCLEOTIDE SEQUENCE [LARGE SCALE GENOMIC DNA]</scope>
    <source>
        <strain evidence="4">cv. AL8/78</strain>
    </source>
</reference>
<evidence type="ECO:0000256" key="1">
    <source>
        <dbReference type="ARBA" id="ARBA00004123"/>
    </source>
</evidence>
<reference evidence="5" key="1">
    <citation type="journal article" date="2014" name="Science">
        <title>Ancient hybridizations among the ancestral genomes of bread wheat.</title>
        <authorList>
            <consortium name="International Wheat Genome Sequencing Consortium,"/>
            <person name="Marcussen T."/>
            <person name="Sandve S.R."/>
            <person name="Heier L."/>
            <person name="Spannagl M."/>
            <person name="Pfeifer M."/>
            <person name="Jakobsen K.S."/>
            <person name="Wulff B.B."/>
            <person name="Steuernagel B."/>
            <person name="Mayer K.F."/>
            <person name="Olsen O.A."/>
        </authorList>
    </citation>
    <scope>NUCLEOTIDE SEQUENCE [LARGE SCALE GENOMIC DNA]</scope>
    <source>
        <strain evidence="5">cv. AL8/78</strain>
    </source>
</reference>
<dbReference type="GO" id="GO:0071013">
    <property type="term" value="C:catalytic step 2 spliceosome"/>
    <property type="evidence" value="ECO:0007669"/>
    <property type="project" value="TreeGrafter"/>
</dbReference>
<organism evidence="4 5">
    <name type="scientific">Aegilops tauschii subsp. strangulata</name>
    <name type="common">Goatgrass</name>
    <dbReference type="NCBI Taxonomy" id="200361"/>
    <lineage>
        <taxon>Eukaryota</taxon>
        <taxon>Viridiplantae</taxon>
        <taxon>Streptophyta</taxon>
        <taxon>Embryophyta</taxon>
        <taxon>Tracheophyta</taxon>
        <taxon>Spermatophyta</taxon>
        <taxon>Magnoliopsida</taxon>
        <taxon>Liliopsida</taxon>
        <taxon>Poales</taxon>
        <taxon>Poaceae</taxon>
        <taxon>BOP clade</taxon>
        <taxon>Pooideae</taxon>
        <taxon>Triticodae</taxon>
        <taxon>Triticeae</taxon>
        <taxon>Triticinae</taxon>
        <taxon>Aegilops</taxon>
    </lineage>
</organism>
<comment type="subcellular location">
    <subcellularLocation>
        <location evidence="1">Nucleus</location>
    </subcellularLocation>
</comment>
<dbReference type="AlphaFoldDB" id="A0A453PPH8"/>
<dbReference type="Gramene" id="AET6Gv20798100.10">
    <property type="protein sequence ID" value="AET6Gv20798100.10"/>
    <property type="gene ID" value="AET6Gv20798100"/>
</dbReference>
<dbReference type="InterPro" id="IPR013633">
    <property type="entry name" value="NRDE-2"/>
</dbReference>
<evidence type="ECO:0000256" key="3">
    <source>
        <dbReference type="ARBA" id="ARBA00023242"/>
    </source>
</evidence>
<dbReference type="PANTHER" id="PTHR13471">
    <property type="entry name" value="TETRATRICOPEPTIDE-LIKE HELICAL"/>
    <property type="match status" value="1"/>
</dbReference>
<dbReference type="InterPro" id="IPR011990">
    <property type="entry name" value="TPR-like_helical_dom_sf"/>
</dbReference>
<proteinExistence type="inferred from homology"/>
<dbReference type="GO" id="GO:1902369">
    <property type="term" value="P:negative regulation of RNA catabolic process"/>
    <property type="evidence" value="ECO:0007669"/>
    <property type="project" value="TreeGrafter"/>
</dbReference>
<reference evidence="5" key="2">
    <citation type="journal article" date="2017" name="Nat. Plants">
        <title>The Aegilops tauschii genome reveals multiple impacts of transposons.</title>
        <authorList>
            <person name="Zhao G."/>
            <person name="Zou C."/>
            <person name="Li K."/>
            <person name="Wang K."/>
            <person name="Li T."/>
            <person name="Gao L."/>
            <person name="Zhang X."/>
            <person name="Wang H."/>
            <person name="Yang Z."/>
            <person name="Liu X."/>
            <person name="Jiang W."/>
            <person name="Mao L."/>
            <person name="Kong X."/>
            <person name="Jiao Y."/>
            <person name="Jia J."/>
        </authorList>
    </citation>
    <scope>NUCLEOTIDE SEQUENCE [LARGE SCALE GENOMIC DNA]</scope>
    <source>
        <strain evidence="5">cv. AL8/78</strain>
    </source>
</reference>
<reference evidence="4" key="4">
    <citation type="submission" date="2019-03" db="UniProtKB">
        <authorList>
            <consortium name="EnsemblPlants"/>
        </authorList>
    </citation>
    <scope>IDENTIFICATION</scope>
</reference>